<evidence type="ECO:0000256" key="9">
    <source>
        <dbReference type="ARBA" id="ARBA00023180"/>
    </source>
</evidence>
<keyword evidence="3" id="KW-0813">Transport</keyword>
<dbReference type="PANTHER" id="PTHR12385">
    <property type="entry name" value="CHOLINE TRANSPORTER-LIKE (SLC FAMILY 44)"/>
    <property type="match status" value="1"/>
</dbReference>
<keyword evidence="14" id="KW-1185">Reference proteome</keyword>
<comment type="caution">
    <text evidence="13">The sequence shown here is derived from an EMBL/GenBank/DDBJ whole genome shotgun (WGS) entry which is preliminary data.</text>
</comment>
<sequence length="311" mass="35851">MHRQGPYFNRSNVSTSASCQGSQCLFAFYGGETSYHRHLFLLQLSNLLLCLWLINFSLALEQCTLAGTFASYYWARRKPQDIPPCPLFSSFSRALRYHTGSLAFGALILSVAQLVRIILEYVEQRLKGVNNVVSRFLLHCLQCCFWCLEKFIRYMNRNAYIMVAIYGKNFCTSAREAFFLLMRNVFLDRVTDFLLFLGKALIAGGVGVVAFFLFTKKIPVFQEEVPILNYYWVPLLTVVLGAFLIAHAFFSVYAMCVDTLFLCFCKETDVLIQRDRDVLRLSDFPTLRDIPTQFQRDVPTQRNINRETALN</sequence>
<evidence type="ECO:0000313" key="13">
    <source>
        <dbReference type="EMBL" id="KAF3858923.1"/>
    </source>
</evidence>
<keyword evidence="8 12" id="KW-0472">Membrane</keyword>
<keyword evidence="5" id="KW-1003">Cell membrane</keyword>
<keyword evidence="9" id="KW-0325">Glycoprotein</keyword>
<evidence type="ECO:0000256" key="10">
    <source>
        <dbReference type="ARBA" id="ARBA00035093"/>
    </source>
</evidence>
<organism evidence="13 14">
    <name type="scientific">Dissostichus mawsoni</name>
    <name type="common">Antarctic cod</name>
    <dbReference type="NCBI Taxonomy" id="36200"/>
    <lineage>
        <taxon>Eukaryota</taxon>
        <taxon>Metazoa</taxon>
        <taxon>Chordata</taxon>
        <taxon>Craniata</taxon>
        <taxon>Vertebrata</taxon>
        <taxon>Euteleostomi</taxon>
        <taxon>Actinopterygii</taxon>
        <taxon>Neopterygii</taxon>
        <taxon>Teleostei</taxon>
        <taxon>Neoteleostei</taxon>
        <taxon>Acanthomorphata</taxon>
        <taxon>Eupercaria</taxon>
        <taxon>Perciformes</taxon>
        <taxon>Notothenioidei</taxon>
        <taxon>Nototheniidae</taxon>
        <taxon>Dissostichus</taxon>
    </lineage>
</organism>
<protein>
    <recommendedName>
        <fullName evidence="12">Choline transporter-like protein</fullName>
    </recommendedName>
</protein>
<reference evidence="13 14" key="1">
    <citation type="submission" date="2020-03" db="EMBL/GenBank/DDBJ databases">
        <title>Dissostichus mawsoni Genome sequencing and assembly.</title>
        <authorList>
            <person name="Park H."/>
        </authorList>
    </citation>
    <scope>NUCLEOTIDE SEQUENCE [LARGE SCALE GENOMIC DNA]</scope>
    <source>
        <strain evidence="13">DM0001</strain>
        <tissue evidence="13">Muscle</tissue>
    </source>
</reference>
<feature type="transmembrane region" description="Helical" evidence="12">
    <location>
        <begin position="95"/>
        <end position="119"/>
    </location>
</feature>
<dbReference type="InterPro" id="IPR007603">
    <property type="entry name" value="Choline_transptr-like"/>
</dbReference>
<comment type="function">
    <text evidence="12">Choline transporter.</text>
</comment>
<dbReference type="Pfam" id="PF04515">
    <property type="entry name" value="Choline_transpo"/>
    <property type="match status" value="1"/>
</dbReference>
<evidence type="ECO:0000256" key="4">
    <source>
        <dbReference type="ARBA" id="ARBA00022449"/>
    </source>
</evidence>
<comment type="caution">
    <text evidence="12">Lacks conserved residue(s) required for the propagation of feature annotation.</text>
</comment>
<evidence type="ECO:0000256" key="12">
    <source>
        <dbReference type="RuleBase" id="RU368066"/>
    </source>
</evidence>
<evidence type="ECO:0000256" key="2">
    <source>
        <dbReference type="ARBA" id="ARBA00007168"/>
    </source>
</evidence>
<comment type="function">
    <text evidence="11">Choline/H+ antiporter.</text>
</comment>
<evidence type="ECO:0000256" key="8">
    <source>
        <dbReference type="ARBA" id="ARBA00023136"/>
    </source>
</evidence>
<proteinExistence type="inferred from homology"/>
<evidence type="ECO:0000256" key="6">
    <source>
        <dbReference type="ARBA" id="ARBA00022692"/>
    </source>
</evidence>
<evidence type="ECO:0000256" key="5">
    <source>
        <dbReference type="ARBA" id="ARBA00022475"/>
    </source>
</evidence>
<keyword evidence="6 12" id="KW-0812">Transmembrane</keyword>
<evidence type="ECO:0000313" key="14">
    <source>
        <dbReference type="Proteomes" id="UP000518266"/>
    </source>
</evidence>
<evidence type="ECO:0000256" key="7">
    <source>
        <dbReference type="ARBA" id="ARBA00022989"/>
    </source>
</evidence>
<keyword evidence="4" id="KW-0050">Antiport</keyword>
<dbReference type="EMBL" id="JAAKFY010000004">
    <property type="protein sequence ID" value="KAF3858923.1"/>
    <property type="molecule type" value="Genomic_DNA"/>
</dbReference>
<feature type="transmembrane region" description="Helical" evidence="12">
    <location>
        <begin position="193"/>
        <end position="215"/>
    </location>
</feature>
<dbReference type="AlphaFoldDB" id="A0A7J5ZBH8"/>
<name>A0A7J5ZBH8_DISMA</name>
<dbReference type="Proteomes" id="UP000518266">
    <property type="component" value="Unassembled WGS sequence"/>
</dbReference>
<feature type="transmembrane region" description="Helical" evidence="12">
    <location>
        <begin position="47"/>
        <end position="75"/>
    </location>
</feature>
<dbReference type="PANTHER" id="PTHR12385:SF42">
    <property type="entry name" value="CHOLINE TRANSPORTER-LIKE PROTEIN 5"/>
    <property type="match status" value="1"/>
</dbReference>
<dbReference type="GO" id="GO:0005886">
    <property type="term" value="C:plasma membrane"/>
    <property type="evidence" value="ECO:0007669"/>
    <property type="project" value="UniProtKB-SubCell"/>
</dbReference>
<evidence type="ECO:0000256" key="1">
    <source>
        <dbReference type="ARBA" id="ARBA00004651"/>
    </source>
</evidence>
<comment type="similarity">
    <text evidence="2 12">Belongs to the CTL (choline transporter-like) family.</text>
</comment>
<feature type="transmembrane region" description="Helical" evidence="12">
    <location>
        <begin position="227"/>
        <end position="255"/>
    </location>
</feature>
<dbReference type="OrthoDB" id="420519at2759"/>
<comment type="catalytic activity">
    <reaction evidence="10">
        <text>choline(out) + n H(+)(in) = choline(in) + n H(+)(out)</text>
        <dbReference type="Rhea" id="RHEA:75463"/>
        <dbReference type="ChEBI" id="CHEBI:15354"/>
        <dbReference type="ChEBI" id="CHEBI:15378"/>
    </reaction>
</comment>
<evidence type="ECO:0000256" key="11">
    <source>
        <dbReference type="ARBA" id="ARBA00037726"/>
    </source>
</evidence>
<gene>
    <name evidence="13" type="ORF">F7725_012124</name>
</gene>
<dbReference type="GO" id="GO:0015297">
    <property type="term" value="F:antiporter activity"/>
    <property type="evidence" value="ECO:0007669"/>
    <property type="project" value="UniProtKB-KW"/>
</dbReference>
<comment type="subcellular location">
    <subcellularLocation>
        <location evidence="1 12">Cell membrane</location>
        <topology evidence="1 12">Multi-pass membrane protein</topology>
    </subcellularLocation>
</comment>
<accession>A0A7J5ZBH8</accession>
<evidence type="ECO:0000256" key="3">
    <source>
        <dbReference type="ARBA" id="ARBA00022448"/>
    </source>
</evidence>
<keyword evidence="7 12" id="KW-1133">Transmembrane helix</keyword>